<evidence type="ECO:0000313" key="3">
    <source>
        <dbReference type="Proteomes" id="UP000466694"/>
    </source>
</evidence>
<dbReference type="Proteomes" id="UP000466694">
    <property type="component" value="Unassembled WGS sequence"/>
</dbReference>
<reference evidence="2 3" key="1">
    <citation type="journal article" date="2013" name="Genome Biol.">
        <title>Comparative genomics of the core and accessory genomes of 48 Sinorhizobium strains comprising five genospecies.</title>
        <authorList>
            <person name="Sugawara M."/>
            <person name="Epstein B."/>
            <person name="Badgley B.D."/>
            <person name="Unno T."/>
            <person name="Xu L."/>
            <person name="Reese J."/>
            <person name="Gyaneshwar P."/>
            <person name="Denny R."/>
            <person name="Mudge J."/>
            <person name="Bharti A.K."/>
            <person name="Farmer A.D."/>
            <person name="May G.D."/>
            <person name="Woodward J.E."/>
            <person name="Medigue C."/>
            <person name="Vallenet D."/>
            <person name="Lajus A."/>
            <person name="Rouy Z."/>
            <person name="Martinez-Vaz B."/>
            <person name="Tiffin P."/>
            <person name="Young N.D."/>
            <person name="Sadowsky M.J."/>
        </authorList>
    </citation>
    <scope>NUCLEOTIDE SEQUENCE [LARGE SCALE GENOMIC DNA]</scope>
    <source>
        <strain evidence="2 3">USDA205</strain>
    </source>
</reference>
<dbReference type="EMBL" id="WISZ01000094">
    <property type="protein sequence ID" value="MQX08773.1"/>
    <property type="molecule type" value="Genomic_DNA"/>
</dbReference>
<evidence type="ECO:0000256" key="1">
    <source>
        <dbReference type="SAM" id="MobiDB-lite"/>
    </source>
</evidence>
<feature type="region of interest" description="Disordered" evidence="1">
    <location>
        <begin position="1"/>
        <end position="38"/>
    </location>
</feature>
<dbReference type="AlphaFoldDB" id="A0A844A769"/>
<proteinExistence type="predicted"/>
<gene>
    <name evidence="2" type="ORF">GHK48_10890</name>
</gene>
<sequence length="38" mass="4040">MRPNSSSIAALNLPAHAGQARPFSLDRKTTAKTTTKTV</sequence>
<comment type="caution">
    <text evidence="2">The sequence shown here is derived from an EMBL/GenBank/DDBJ whole genome shotgun (WGS) entry which is preliminary data.</text>
</comment>
<name>A0A844A769_RHIFR</name>
<accession>A0A844A769</accession>
<organism evidence="2 3">
    <name type="scientific">Rhizobium fredii</name>
    <name type="common">Sinorhizobium fredii</name>
    <dbReference type="NCBI Taxonomy" id="380"/>
    <lineage>
        <taxon>Bacteria</taxon>
        <taxon>Pseudomonadati</taxon>
        <taxon>Pseudomonadota</taxon>
        <taxon>Alphaproteobacteria</taxon>
        <taxon>Hyphomicrobiales</taxon>
        <taxon>Rhizobiaceae</taxon>
        <taxon>Sinorhizobium/Ensifer group</taxon>
        <taxon>Sinorhizobium</taxon>
    </lineage>
</organism>
<protein>
    <submittedName>
        <fullName evidence="2">Uncharacterized protein</fullName>
    </submittedName>
</protein>
<evidence type="ECO:0000313" key="2">
    <source>
        <dbReference type="EMBL" id="MQX08773.1"/>
    </source>
</evidence>